<dbReference type="KEGG" id="gla:GL50803_0096580"/>
<dbReference type="OMA" id="NDGCTDE"/>
<name>A8BN15_GIAIC</name>
<dbReference type="VEuPathDB" id="GiardiaDB:GL50803_96580"/>
<sequence length="531" mass="59404">MDVQALRKDIVAKEAQISSLKTDLLKVQQAAAEQTRELKFQEEYIVRLKMALKARASDLKVDERVLFAILNGCKERKQIANLEIENQQLRVKNATCKQLITEITNATKIARDALAERQEEVKHLRAQLLEMHRQKNSNELLLTEIRQLTERKDHLEDKVHKLLEENATAVQLNNSLQAVQNDFLVEHGQLRDKYEELLRWKEEHDSASLSLKAKTAYSGPVSTEGGDKSIQTSPLTPVPADHQDIISSALDVEQLDASGSGAPSYGVGLDKSQTISSLVERIVLNTDFGEGSKTLDATCQTCIGLYKERDKLKAEINRLNDELTWINGQILEERSKVDEQAEKIGALEAENASLNAKFGNEIDSMTALLKDMAPKCQKMIDLIIEISKNVINSNDGCTDEQKILKICDLIISSEIPEVMSTELQSMYATAREKDGIDVRETPAILRVHDNDENNGDSYHTDEPGLVLSSPTVTTDKPEGQILDKVNALLEQSLTYDYSFGSYAGDADLMSVDQKLKELHRFLDVHSLHLNG</sequence>
<protein>
    <submittedName>
        <fullName evidence="1">Uncharacterized protein</fullName>
    </submittedName>
</protein>
<keyword evidence="2" id="KW-1185">Reference proteome</keyword>
<dbReference type="EMBL" id="AACB03000001">
    <property type="protein sequence ID" value="KAE8305567.1"/>
    <property type="molecule type" value="Genomic_DNA"/>
</dbReference>
<accession>A8BN15</accession>
<dbReference type="AlphaFoldDB" id="A8BN15"/>
<dbReference type="GeneID" id="5698890"/>
<dbReference type="HOGENOM" id="CLU_513346_0_0_1"/>
<gene>
    <name evidence="1" type="ORF">GL50803_0096580</name>
</gene>
<proteinExistence type="predicted"/>
<evidence type="ECO:0000313" key="1">
    <source>
        <dbReference type="EMBL" id="KAE8305567.1"/>
    </source>
</evidence>
<dbReference type="SMR" id="A8BN15"/>
<evidence type="ECO:0000313" key="2">
    <source>
        <dbReference type="Proteomes" id="UP000001548"/>
    </source>
</evidence>
<comment type="caution">
    <text evidence="1">The sequence shown here is derived from an EMBL/GenBank/DDBJ whole genome shotgun (WGS) entry which is preliminary data.</text>
</comment>
<organism evidence="1 2">
    <name type="scientific">Giardia intestinalis (strain ATCC 50803 / WB clone C6)</name>
    <name type="common">Giardia lamblia</name>
    <dbReference type="NCBI Taxonomy" id="184922"/>
    <lineage>
        <taxon>Eukaryota</taxon>
        <taxon>Metamonada</taxon>
        <taxon>Diplomonadida</taxon>
        <taxon>Hexamitidae</taxon>
        <taxon>Giardiinae</taxon>
        <taxon>Giardia</taxon>
    </lineage>
</organism>
<dbReference type="RefSeq" id="XP_001706005.1">
    <property type="nucleotide sequence ID" value="XM_001705953.1"/>
</dbReference>
<reference evidence="1 2" key="1">
    <citation type="journal article" date="2007" name="Science">
        <title>Genomic minimalism in the early diverging intestinal parasite Giardia lamblia.</title>
        <authorList>
            <person name="Morrison H.G."/>
            <person name="McArthur A.G."/>
            <person name="Gillin F.D."/>
            <person name="Aley S.B."/>
            <person name="Adam R.D."/>
            <person name="Olsen G.J."/>
            <person name="Best A.A."/>
            <person name="Cande W.Z."/>
            <person name="Chen F."/>
            <person name="Cipriano M.J."/>
            <person name="Davids B.J."/>
            <person name="Dawson S.C."/>
            <person name="Elmendorf H.G."/>
            <person name="Hehl A.B."/>
            <person name="Holder M.E."/>
            <person name="Huse S.M."/>
            <person name="Kim U.U."/>
            <person name="Lasek-Nesselquist E."/>
            <person name="Manning G."/>
            <person name="Nigam A."/>
            <person name="Nixon J.E."/>
            <person name="Palm D."/>
            <person name="Passamaneck N.E."/>
            <person name="Prabhu A."/>
            <person name="Reich C.I."/>
            <person name="Reiner D.S."/>
            <person name="Samuelson J."/>
            <person name="Svard S.G."/>
            <person name="Sogin M.L."/>
        </authorList>
    </citation>
    <scope>NUCLEOTIDE SEQUENCE [LARGE SCALE GENOMIC DNA]</scope>
    <source>
        <strain evidence="1 2">WB C6</strain>
    </source>
</reference>
<dbReference type="Proteomes" id="UP000001548">
    <property type="component" value="Unassembled WGS sequence"/>
</dbReference>